<dbReference type="FunCoup" id="A0A341CT11">
    <property type="interactions" value="904"/>
</dbReference>
<feature type="region of interest" description="Disordered" evidence="11">
    <location>
        <begin position="520"/>
        <end position="544"/>
    </location>
</feature>
<dbReference type="FunFam" id="2.30.30.40:FF:000028">
    <property type="entry name" value="endophilin-B2 isoform X1"/>
    <property type="match status" value="1"/>
</dbReference>
<dbReference type="InterPro" id="IPR050384">
    <property type="entry name" value="Endophilin_SH3RF"/>
</dbReference>
<dbReference type="CDD" id="cd07617">
    <property type="entry name" value="BAR_Endophilin_B2"/>
    <property type="match status" value="1"/>
</dbReference>
<dbReference type="Pfam" id="PF03114">
    <property type="entry name" value="BAR"/>
    <property type="match status" value="1"/>
</dbReference>
<dbReference type="GO" id="GO:0016020">
    <property type="term" value="C:membrane"/>
    <property type="evidence" value="ECO:0007669"/>
    <property type="project" value="TreeGrafter"/>
</dbReference>
<dbReference type="SUPFAM" id="SSF50044">
    <property type="entry name" value="SH3-domain"/>
    <property type="match status" value="1"/>
</dbReference>
<evidence type="ECO:0000259" key="13">
    <source>
        <dbReference type="PROSITE" id="PS51021"/>
    </source>
</evidence>
<dbReference type="Proteomes" id="UP000252040">
    <property type="component" value="Unplaced"/>
</dbReference>
<dbReference type="SMART" id="SM00721">
    <property type="entry name" value="BAR"/>
    <property type="match status" value="1"/>
</dbReference>
<comment type="similarity">
    <text evidence="2">Belongs to the endophilin family.</text>
</comment>
<accession>A0A341CT11</accession>
<evidence type="ECO:0000313" key="14">
    <source>
        <dbReference type="Proteomes" id="UP000252040"/>
    </source>
</evidence>
<dbReference type="CTD" id="56904"/>
<evidence type="ECO:0000256" key="5">
    <source>
        <dbReference type="ARBA" id="ARBA00023054"/>
    </source>
</evidence>
<feature type="domain" description="BAR" evidence="13">
    <location>
        <begin position="220"/>
        <end position="512"/>
    </location>
</feature>
<dbReference type="InterPro" id="IPR036028">
    <property type="entry name" value="SH3-like_dom_sf"/>
</dbReference>
<protein>
    <recommendedName>
        <fullName evidence="7">Endophilin-B2</fullName>
    </recommendedName>
    <alternativeName>
        <fullName evidence="8">SH3 domain-containing GRB2-like protein B2</fullName>
    </alternativeName>
</protein>
<feature type="compositionally biased region" description="Low complexity" evidence="11">
    <location>
        <begin position="520"/>
        <end position="537"/>
    </location>
</feature>
<evidence type="ECO:0000256" key="2">
    <source>
        <dbReference type="ARBA" id="ARBA00006697"/>
    </source>
</evidence>
<evidence type="ECO:0000256" key="3">
    <source>
        <dbReference type="ARBA" id="ARBA00022443"/>
    </source>
</evidence>
<organism evidence="14 15">
    <name type="scientific">Neophocaena asiaeorientalis asiaeorientalis</name>
    <name type="common">Yangtze finless porpoise</name>
    <name type="synonym">Neophocaena phocaenoides subsp. asiaeorientalis</name>
    <dbReference type="NCBI Taxonomy" id="1706337"/>
    <lineage>
        <taxon>Eukaryota</taxon>
        <taxon>Metazoa</taxon>
        <taxon>Chordata</taxon>
        <taxon>Craniata</taxon>
        <taxon>Vertebrata</taxon>
        <taxon>Euteleostomi</taxon>
        <taxon>Mammalia</taxon>
        <taxon>Eutheria</taxon>
        <taxon>Laurasiatheria</taxon>
        <taxon>Artiodactyla</taxon>
        <taxon>Whippomorpha</taxon>
        <taxon>Cetacea</taxon>
        <taxon>Odontoceti</taxon>
        <taxon>Phocoenidae</taxon>
        <taxon>Neophocaena</taxon>
    </lineage>
</organism>
<dbReference type="Gene3D" id="2.30.30.40">
    <property type="entry name" value="SH3 Domains"/>
    <property type="match status" value="1"/>
</dbReference>
<dbReference type="STRING" id="1706337.A0A341CT11"/>
<sequence>MRWEQSPRVECEAWNQAPAFCTCQQEESSPTTTTKAKEAFKVSWDFKRNDHEGQMDPVYLGWRPKSLDWHKKRLILSPGIFPLTGYLPFHLSRRPRPEYLLFPTLALLVRLSWDTCNPTQFPAQGRLPPAASLRPGPCRAARLLRGLSPDRRHSPRIPSLRKDSVSFPGARATNLGATGGVASRRANLSLANECRRTPLHRPGLCAIGGIFFTRAVQFTEEKFGQAEKTELDAQFENLLARADSTKNWTEKILRQTEVLLQPNPSARVEEFLYEKLDRKVPSRVTNGELLAQYMAEAASELGPTTPYGKTLIKVAEAEKRLGAAERDFIHTASINFLTPLRTFLEGDWKTISKERRLLHNRRLDLDACKARLKKAKAAEAKATTLDDTSRPPSWAEWKEEYPGGWRRPCFFLVPLNPSVTRARGCLSLPKDRKLWNDEVDKAEQELRVAQTEFDRQAEVTRLLLEGISSTHVNHLRCLHEFVESQTTYYAQCYRHMLDLQKQLGSSQGAIFPGTFVGTTEPASPPLSSTSPTTAAATMPGGPSVASLAPPGEAALCLEEVAPPASGTRKARVLYDYEAADSSELALLADELITVYSLPGMDPDWLIGERGNKKGKVPVTYLELLS</sequence>
<evidence type="ECO:0000256" key="6">
    <source>
        <dbReference type="ARBA" id="ARBA00038771"/>
    </source>
</evidence>
<comment type="subunit">
    <text evidence="6">Homodimer, and heterodimer with SH3GLB1.</text>
</comment>
<feature type="coiled-coil region" evidence="10">
    <location>
        <begin position="432"/>
        <end position="459"/>
    </location>
</feature>
<evidence type="ECO:0000313" key="15">
    <source>
        <dbReference type="RefSeq" id="XP_024617978.1"/>
    </source>
</evidence>
<dbReference type="Gene3D" id="1.20.1270.60">
    <property type="entry name" value="Arfaptin homology (AH) domain/BAR domain"/>
    <property type="match status" value="1"/>
</dbReference>
<keyword evidence="3 9" id="KW-0728">SH3 domain</keyword>
<dbReference type="PANTHER" id="PTHR14167">
    <property type="entry name" value="SH3 DOMAIN-CONTAINING"/>
    <property type="match status" value="1"/>
</dbReference>
<keyword evidence="4" id="KW-0963">Cytoplasm</keyword>
<dbReference type="InterPro" id="IPR004148">
    <property type="entry name" value="BAR_dom"/>
</dbReference>
<dbReference type="InParanoid" id="A0A341CT11"/>
<dbReference type="InterPro" id="IPR035640">
    <property type="entry name" value="Endophilin_B2_SH3"/>
</dbReference>
<dbReference type="PROSITE" id="PS50002">
    <property type="entry name" value="SH3"/>
    <property type="match status" value="1"/>
</dbReference>
<reference evidence="15" key="1">
    <citation type="submission" date="2025-08" db="UniProtKB">
        <authorList>
            <consortium name="RefSeq"/>
        </authorList>
    </citation>
    <scope>IDENTIFICATION</scope>
    <source>
        <tissue evidence="15">Meat</tissue>
    </source>
</reference>
<dbReference type="GO" id="GO:0061024">
    <property type="term" value="P:membrane organization"/>
    <property type="evidence" value="ECO:0007669"/>
    <property type="project" value="TreeGrafter"/>
</dbReference>
<keyword evidence="5 10" id="KW-0175">Coiled coil</keyword>
<gene>
    <name evidence="15" type="primary">SH3GLB2</name>
</gene>
<evidence type="ECO:0000256" key="8">
    <source>
        <dbReference type="ARBA" id="ARBA00042180"/>
    </source>
</evidence>
<evidence type="ECO:0000256" key="11">
    <source>
        <dbReference type="SAM" id="MobiDB-lite"/>
    </source>
</evidence>
<dbReference type="KEGG" id="nasi:112411245"/>
<dbReference type="AlphaFoldDB" id="A0A341CT11"/>
<dbReference type="PROSITE" id="PS51021">
    <property type="entry name" value="BAR"/>
    <property type="match status" value="1"/>
</dbReference>
<dbReference type="InterPro" id="IPR027267">
    <property type="entry name" value="AH/BAR_dom_sf"/>
</dbReference>
<evidence type="ECO:0000256" key="4">
    <source>
        <dbReference type="ARBA" id="ARBA00022490"/>
    </source>
</evidence>
<dbReference type="RefSeq" id="XP_024617978.1">
    <property type="nucleotide sequence ID" value="XM_024762210.1"/>
</dbReference>
<dbReference type="GO" id="GO:0005737">
    <property type="term" value="C:cytoplasm"/>
    <property type="evidence" value="ECO:0007669"/>
    <property type="project" value="UniProtKB-SubCell"/>
</dbReference>
<feature type="domain" description="SH3" evidence="12">
    <location>
        <begin position="565"/>
        <end position="625"/>
    </location>
</feature>
<dbReference type="PANTHER" id="PTHR14167:SF68">
    <property type="entry name" value="DREBRIN-LIKE PROTEIN-RELATED"/>
    <property type="match status" value="1"/>
</dbReference>
<evidence type="ECO:0000256" key="10">
    <source>
        <dbReference type="SAM" id="Coils"/>
    </source>
</evidence>
<evidence type="ECO:0000256" key="7">
    <source>
        <dbReference type="ARBA" id="ARBA00040331"/>
    </source>
</evidence>
<evidence type="ECO:0000259" key="12">
    <source>
        <dbReference type="PROSITE" id="PS50002"/>
    </source>
</evidence>
<keyword evidence="14" id="KW-1185">Reference proteome</keyword>
<dbReference type="InterPro" id="IPR001452">
    <property type="entry name" value="SH3_domain"/>
</dbReference>
<name>A0A341CT11_NEOAA</name>
<proteinExistence type="inferred from homology"/>
<evidence type="ECO:0000256" key="9">
    <source>
        <dbReference type="PROSITE-ProRule" id="PRU00192"/>
    </source>
</evidence>
<dbReference type="SMART" id="SM00326">
    <property type="entry name" value="SH3"/>
    <property type="match status" value="1"/>
</dbReference>
<evidence type="ECO:0000256" key="1">
    <source>
        <dbReference type="ARBA" id="ARBA00004496"/>
    </source>
</evidence>
<dbReference type="Pfam" id="PF14604">
    <property type="entry name" value="SH3_9"/>
    <property type="match status" value="1"/>
</dbReference>
<dbReference type="GeneID" id="112411245"/>
<dbReference type="SUPFAM" id="SSF103657">
    <property type="entry name" value="BAR/IMD domain-like"/>
    <property type="match status" value="1"/>
</dbReference>
<comment type="subcellular location">
    <subcellularLocation>
        <location evidence="1">Cytoplasm</location>
    </subcellularLocation>
</comment>
<dbReference type="CDD" id="cd11944">
    <property type="entry name" value="SH3_Endophilin_B2"/>
    <property type="match status" value="1"/>
</dbReference>